<proteinExistence type="predicted"/>
<dbReference type="Proteomes" id="UP001210678">
    <property type="component" value="Unassembled WGS sequence"/>
</dbReference>
<sequence length="247" mass="28157">MNFRRFDPKYLLRLEVCLKLLPNVKPKKARALLKLWQETINDQICQDAMEGVERDDYSIDLGNSIILSSEDFEHIFFGEEFSAKSITPHGASLLLDIYKQGLFEVKGNLDVQGIPCELIGYCSSTDEIVAKQEAIKNIQLQKNSEYKESLTDLNKYKESQFSYQLLNDIFVSKFGYKGGHHSLCIDGVSVSKLVSHHTSNSGKSSDWQVSFSWVSKDGQHKIIKKRVYMLIIAEMMLIVIMVCTNSK</sequence>
<dbReference type="EMBL" id="JAQLOI010000001">
    <property type="protein sequence ID" value="MDB1124260.1"/>
    <property type="molecule type" value="Genomic_DNA"/>
</dbReference>
<name>A0ABT4YS98_9VIBR</name>
<organism evidence="2 3">
    <name type="scientific">Vibrio algarum</name>
    <dbReference type="NCBI Taxonomy" id="3020714"/>
    <lineage>
        <taxon>Bacteria</taxon>
        <taxon>Pseudomonadati</taxon>
        <taxon>Pseudomonadota</taxon>
        <taxon>Gammaproteobacteria</taxon>
        <taxon>Vibrionales</taxon>
        <taxon>Vibrionaceae</taxon>
        <taxon>Vibrio</taxon>
    </lineage>
</organism>
<feature type="transmembrane region" description="Helical" evidence="1">
    <location>
        <begin position="227"/>
        <end position="244"/>
    </location>
</feature>
<keyword evidence="3" id="KW-1185">Reference proteome</keyword>
<evidence type="ECO:0000313" key="3">
    <source>
        <dbReference type="Proteomes" id="UP001210678"/>
    </source>
</evidence>
<keyword evidence="1" id="KW-0472">Membrane</keyword>
<gene>
    <name evidence="2" type="ORF">PGX00_11585</name>
</gene>
<keyword evidence="1" id="KW-0812">Transmembrane</keyword>
<protein>
    <recommendedName>
        <fullName evidence="4">DUF2913 family protein</fullName>
    </recommendedName>
</protein>
<comment type="caution">
    <text evidence="2">The sequence shown here is derived from an EMBL/GenBank/DDBJ whole genome shotgun (WGS) entry which is preliminary data.</text>
</comment>
<accession>A0ABT4YS98</accession>
<reference evidence="2 3" key="1">
    <citation type="submission" date="2023-01" db="EMBL/GenBank/DDBJ databases">
        <title>Vibrio sp. KJ40-1 sp.nov, isolated from marine algae.</title>
        <authorList>
            <person name="Butt M."/>
            <person name="Kim J.M.J."/>
            <person name="Jeon C.O.C."/>
        </authorList>
    </citation>
    <scope>NUCLEOTIDE SEQUENCE [LARGE SCALE GENOMIC DNA]</scope>
    <source>
        <strain evidence="2 3">KJ40-1</strain>
    </source>
</reference>
<evidence type="ECO:0000313" key="2">
    <source>
        <dbReference type="EMBL" id="MDB1124260.1"/>
    </source>
</evidence>
<dbReference type="RefSeq" id="WP_272136404.1">
    <property type="nucleotide sequence ID" value="NZ_JAQLOI010000001.1"/>
</dbReference>
<evidence type="ECO:0000256" key="1">
    <source>
        <dbReference type="SAM" id="Phobius"/>
    </source>
</evidence>
<evidence type="ECO:0008006" key="4">
    <source>
        <dbReference type="Google" id="ProtNLM"/>
    </source>
</evidence>
<keyword evidence="1" id="KW-1133">Transmembrane helix</keyword>